<evidence type="ECO:0000256" key="2">
    <source>
        <dbReference type="SAM" id="MobiDB-lite"/>
    </source>
</evidence>
<dbReference type="Proteomes" id="UP000677054">
    <property type="component" value="Unassembled WGS sequence"/>
</dbReference>
<dbReference type="Pfam" id="PF00651">
    <property type="entry name" value="BTB"/>
    <property type="match status" value="1"/>
</dbReference>
<proteinExistence type="predicted"/>
<dbReference type="InterPro" id="IPR011333">
    <property type="entry name" value="SKP1/BTB/POZ_sf"/>
</dbReference>
<feature type="region of interest" description="Disordered" evidence="2">
    <location>
        <begin position="316"/>
        <end position="338"/>
    </location>
</feature>
<dbReference type="Pfam" id="PF18694">
    <property type="entry name" value="TDP-43_N"/>
    <property type="match status" value="1"/>
</dbReference>
<dbReference type="PROSITE" id="PS50097">
    <property type="entry name" value="BTB"/>
    <property type="match status" value="1"/>
</dbReference>
<dbReference type="EMBL" id="CAJPEV010000923">
    <property type="protein sequence ID" value="CAG0889528.1"/>
    <property type="molecule type" value="Genomic_DNA"/>
</dbReference>
<reference evidence="4" key="1">
    <citation type="submission" date="2020-11" db="EMBL/GenBank/DDBJ databases">
        <authorList>
            <person name="Tran Van P."/>
        </authorList>
    </citation>
    <scope>NUCLEOTIDE SEQUENCE</scope>
</reference>
<dbReference type="GO" id="GO:0005634">
    <property type="term" value="C:nucleus"/>
    <property type="evidence" value="ECO:0007669"/>
    <property type="project" value="TreeGrafter"/>
</dbReference>
<keyword evidence="1" id="KW-0539">Nucleus</keyword>
<feature type="compositionally biased region" description="Basic residues" evidence="2">
    <location>
        <begin position="223"/>
        <end position="245"/>
    </location>
</feature>
<dbReference type="OrthoDB" id="10261408at2759"/>
<name>A0A7R9A6K9_9CRUS</name>
<gene>
    <name evidence="4" type="ORF">DSTB1V02_LOCUS5548</name>
</gene>
<dbReference type="SMART" id="SM00225">
    <property type="entry name" value="BTB"/>
    <property type="match status" value="1"/>
</dbReference>
<dbReference type="PANTHER" id="PTHR23110">
    <property type="entry name" value="BTB DOMAIN TRANSCRIPTION FACTOR"/>
    <property type="match status" value="1"/>
</dbReference>
<feature type="compositionally biased region" description="Basic and acidic residues" evidence="2">
    <location>
        <begin position="192"/>
        <end position="203"/>
    </location>
</feature>
<feature type="domain" description="BTB" evidence="3">
    <location>
        <begin position="33"/>
        <end position="98"/>
    </location>
</feature>
<keyword evidence="5" id="KW-1185">Reference proteome</keyword>
<evidence type="ECO:0000256" key="1">
    <source>
        <dbReference type="ARBA" id="ARBA00023242"/>
    </source>
</evidence>
<feature type="region of interest" description="Disordered" evidence="2">
    <location>
        <begin position="146"/>
        <end position="260"/>
    </location>
</feature>
<dbReference type="InterPro" id="IPR000210">
    <property type="entry name" value="BTB/POZ_dom"/>
</dbReference>
<dbReference type="AlphaFoldDB" id="A0A7R9A6K9"/>
<feature type="compositionally biased region" description="Basic and acidic residues" evidence="2">
    <location>
        <begin position="213"/>
        <end position="222"/>
    </location>
</feature>
<feature type="compositionally biased region" description="Polar residues" evidence="2">
    <location>
        <begin position="388"/>
        <end position="399"/>
    </location>
</feature>
<dbReference type="SUPFAM" id="SSF54695">
    <property type="entry name" value="POZ domain"/>
    <property type="match status" value="1"/>
</dbReference>
<evidence type="ECO:0000313" key="5">
    <source>
        <dbReference type="Proteomes" id="UP000677054"/>
    </source>
</evidence>
<feature type="region of interest" description="Disordered" evidence="2">
    <location>
        <begin position="370"/>
        <end position="418"/>
    </location>
</feature>
<organism evidence="4">
    <name type="scientific">Darwinula stevensoni</name>
    <dbReference type="NCBI Taxonomy" id="69355"/>
    <lineage>
        <taxon>Eukaryota</taxon>
        <taxon>Metazoa</taxon>
        <taxon>Ecdysozoa</taxon>
        <taxon>Arthropoda</taxon>
        <taxon>Crustacea</taxon>
        <taxon>Oligostraca</taxon>
        <taxon>Ostracoda</taxon>
        <taxon>Podocopa</taxon>
        <taxon>Podocopida</taxon>
        <taxon>Darwinulocopina</taxon>
        <taxon>Darwinuloidea</taxon>
        <taxon>Darwinulidae</taxon>
        <taxon>Darwinula</taxon>
    </lineage>
</organism>
<dbReference type="Gene3D" id="3.30.710.10">
    <property type="entry name" value="Potassium Channel Kv1.1, Chain A"/>
    <property type="match status" value="1"/>
</dbReference>
<dbReference type="InterPro" id="IPR041105">
    <property type="entry name" value="TDP-43_N"/>
</dbReference>
<sequence>MESEVSKQGQGWKSRCANAFNVFHQFRNIGTFVDITLVCDGQALKAHKLVLCATSGYFEDMLQNETNPNPIIYMCGVPLHLMKQLLNLMYTGKAEIDPRHEKKFLELLQAMEVEGFDMKEPKYLAPQTCDSIAPVSHIHQAVAHKRKVSHQASKSCPQEISEENTRKKSMSVAPKKQTAFKQDGPSDQVFVEETKENLPEKHKVTARKRKTSTRPDDLEVDKKKTRKKPAQKQVSRKVKHWRKKASHDLTEKQTASIPSQNGMEEPALDVVQDIVKFLIDLSQELEPYGDPNLNLVEAGLDLGQEEALKPVMDPVQETLEPDGAPTQRQEQSEAAVDPSYSALEPLVDSSQDELEPITFFVDPRPEVVESTVDSGHSSMEEEAFESLMHTQDPPSSLQQEGVGEPRTGPSHEGVPRSIPLNVDPEARSASLLHNCPGGTPGLESSNTTVLVTVWRGILTPVQLRTPFKAGIMCQFINVFDDTHGDALLVELDENGTLPFTTLRSQFHLAIGLQYDDPVIKRWKCMQHCEEYILPPPGGWGERVYFRTYQDTVAVSSVVVSSPLPAATTTSTSKLLRPLNGTRLKSNPLRLVPVTLQQKLQLQHQATGNDALNDLDGLPPLPLKTQADIDQFEIYVQNNEDKSQRLIHLLSQVGGGTVAEATRNIMRKLLTTNMALEYNWTGKFHMIKMVKVEEETREDVLEWYTFEFARYSWHT</sequence>
<dbReference type="Pfam" id="PF16064">
    <property type="entry name" value="DUF4806"/>
    <property type="match status" value="1"/>
</dbReference>
<dbReference type="CDD" id="cd19609">
    <property type="entry name" value="NTD_TDP-43"/>
    <property type="match status" value="1"/>
</dbReference>
<protein>
    <recommendedName>
        <fullName evidence="3">BTB domain-containing protein</fullName>
    </recommendedName>
</protein>
<dbReference type="InterPro" id="IPR051095">
    <property type="entry name" value="Dros_DevTransReg"/>
</dbReference>
<dbReference type="EMBL" id="LR900440">
    <property type="protein sequence ID" value="CAD7245680.1"/>
    <property type="molecule type" value="Genomic_DNA"/>
</dbReference>
<accession>A0A7R9A6K9</accession>
<evidence type="ECO:0000313" key="4">
    <source>
        <dbReference type="EMBL" id="CAD7245680.1"/>
    </source>
</evidence>
<dbReference type="InterPro" id="IPR032071">
    <property type="entry name" value="DUF4806"/>
</dbReference>
<dbReference type="PANTHER" id="PTHR23110:SF109">
    <property type="entry name" value="FI07618P-RELATED"/>
    <property type="match status" value="1"/>
</dbReference>
<dbReference type="GO" id="GO:0006357">
    <property type="term" value="P:regulation of transcription by RNA polymerase II"/>
    <property type="evidence" value="ECO:0007669"/>
    <property type="project" value="TreeGrafter"/>
</dbReference>
<evidence type="ECO:0000259" key="3">
    <source>
        <dbReference type="PROSITE" id="PS50097"/>
    </source>
</evidence>